<accession>A0A396AR68</accession>
<evidence type="ECO:0000313" key="2">
    <source>
        <dbReference type="EMBL" id="NMW42334.1"/>
    </source>
</evidence>
<keyword evidence="3" id="KW-0808">Transferase</keyword>
<name>A0A396AR68_PHOVU</name>
<dbReference type="AlphaFoldDB" id="A0A396AR68"/>
<sequence>MRVGILNLPFDNNYGGNLQRYALARVLWEMGHDVKHINLRNSYCLPFYKKPYCYAKRLLMKLLGSKSSIFLEQERKREDERMEINAQKFYERYVSHTRAVYGVKEIGQVCRENKFQAVVVGSDQVWRNGMVKGVLGLNNYMLGFIHDEHIKKIAYAVSLGTEQRLGSAQVQRYSKFYNKFSAVSVRESQSVALFDEYGWTEPRAQHVLDPVFLLKKEDYVTLTEKETVEHAAKNRIFCYILDTNKRIEDIIRCKERELESASVTVGLKDTEKVSVEQWLYNIYTCRLMITDSFHGVAFSILFNKPFVFCGNEKRGNIRLRSLYKMFMIDSEQTEHLDWQAINRKIEQFRRVSEDFLNHSLRAE</sequence>
<dbReference type="Proteomes" id="UP000261278">
    <property type="component" value="Unassembled WGS sequence"/>
</dbReference>
<comment type="caution">
    <text evidence="3">The sequence shown here is derived from an EMBL/GenBank/DDBJ whole genome shotgun (WGS) entry which is preliminary data.</text>
</comment>
<reference evidence="3 4" key="1">
    <citation type="submission" date="2018-08" db="EMBL/GenBank/DDBJ databases">
        <title>A genome reference for cultivated species of the human gut microbiota.</title>
        <authorList>
            <person name="Zou Y."/>
            <person name="Xue W."/>
            <person name="Luo G."/>
        </authorList>
    </citation>
    <scope>NUCLEOTIDE SEQUENCE [LARGE SCALE GENOMIC DNA]</scope>
    <source>
        <strain evidence="3 4">TF05-18</strain>
    </source>
</reference>
<protein>
    <submittedName>
        <fullName evidence="3">Polysaccharide pyruvyl transferase family protein</fullName>
    </submittedName>
</protein>
<evidence type="ECO:0000259" key="1">
    <source>
        <dbReference type="Pfam" id="PF04230"/>
    </source>
</evidence>
<evidence type="ECO:0000313" key="4">
    <source>
        <dbReference type="Proteomes" id="UP000261278"/>
    </source>
</evidence>
<dbReference type="Proteomes" id="UP000583639">
    <property type="component" value="Unassembled WGS sequence"/>
</dbReference>
<dbReference type="EMBL" id="QSSN01000009">
    <property type="protein sequence ID" value="RGL86315.1"/>
    <property type="molecule type" value="Genomic_DNA"/>
</dbReference>
<dbReference type="InterPro" id="IPR007345">
    <property type="entry name" value="Polysacch_pyruvyl_Trfase"/>
</dbReference>
<reference evidence="2 5" key="2">
    <citation type="submission" date="2020-04" db="EMBL/GenBank/DDBJ databases">
        <title>A novel gut-associated lysogenic phage, Bacteroides phage BV01, alters the host transcriptome and bile acid metabolism in Bacteroides vulgatus.</title>
        <authorList>
            <person name="Campbell D.E."/>
            <person name="Ly L."/>
            <person name="Ridlon J.M."/>
            <person name="Hsiao A."/>
            <person name="Degnan P.H."/>
        </authorList>
    </citation>
    <scope>NUCLEOTIDE SEQUENCE [LARGE SCALE GENOMIC DNA]</scope>
    <source>
        <strain evidence="2 5">VPI-BV8526</strain>
    </source>
</reference>
<evidence type="ECO:0000313" key="5">
    <source>
        <dbReference type="Proteomes" id="UP000583639"/>
    </source>
</evidence>
<dbReference type="RefSeq" id="WP_117678087.1">
    <property type="nucleotide sequence ID" value="NZ_CAXKYE010000004.1"/>
</dbReference>
<organism evidence="3 4">
    <name type="scientific">Phocaeicola vulgatus</name>
    <name type="common">Bacteroides vulgatus</name>
    <dbReference type="NCBI Taxonomy" id="821"/>
    <lineage>
        <taxon>Bacteria</taxon>
        <taxon>Pseudomonadati</taxon>
        <taxon>Bacteroidota</taxon>
        <taxon>Bacteroidia</taxon>
        <taxon>Bacteroidales</taxon>
        <taxon>Bacteroidaceae</taxon>
        <taxon>Phocaeicola</taxon>
    </lineage>
</organism>
<feature type="domain" description="Polysaccharide pyruvyl transferase" evidence="1">
    <location>
        <begin position="13"/>
        <end position="311"/>
    </location>
</feature>
<proteinExistence type="predicted"/>
<gene>
    <name evidence="3" type="ORF">DXC44_09110</name>
    <name evidence="2" type="ORF">HKQ55_19935</name>
</gene>
<dbReference type="Pfam" id="PF04230">
    <property type="entry name" value="PS_pyruv_trans"/>
    <property type="match status" value="1"/>
</dbReference>
<evidence type="ECO:0000313" key="3">
    <source>
        <dbReference type="EMBL" id="RGL86315.1"/>
    </source>
</evidence>
<dbReference type="GO" id="GO:0016740">
    <property type="term" value="F:transferase activity"/>
    <property type="evidence" value="ECO:0007669"/>
    <property type="project" value="UniProtKB-KW"/>
</dbReference>
<dbReference type="EMBL" id="JABDSI010000136">
    <property type="protein sequence ID" value="NMW42334.1"/>
    <property type="molecule type" value="Genomic_DNA"/>
</dbReference>